<gene>
    <name evidence="3" type="ORF">GCM10010102_34400</name>
</gene>
<comment type="caution">
    <text evidence="3">The sequence shown here is derived from an EMBL/GenBank/DDBJ whole genome shotgun (WGS) entry which is preliminary data.</text>
</comment>
<sequence length="184" mass="19157">MSRVSFIGKSLRRVRAGHARSLWESSALQGPETLTVTSAAFAPGGQIPPEAHRGEGAGANQSPPLAWSDVPGGTRQVVLVIDDTDVPLRRPLVHTIAVLPPDVTSLAENALTPDSAVATFVPGAFGRVGYHGPRPIVGHGVHHYGFAVYALSVAVGHVTSVQELLAAADGTVLARGRIIGTDQR</sequence>
<evidence type="ECO:0000313" key="4">
    <source>
        <dbReference type="Proteomes" id="UP000655589"/>
    </source>
</evidence>
<dbReference type="Gene3D" id="3.90.280.10">
    <property type="entry name" value="PEBP-like"/>
    <property type="match status" value="1"/>
</dbReference>
<dbReference type="PANTHER" id="PTHR30289">
    <property type="entry name" value="UNCHARACTERIZED PROTEIN YBCL-RELATED"/>
    <property type="match status" value="1"/>
</dbReference>
<dbReference type="RefSeq" id="WP_171104386.1">
    <property type="nucleotide sequence ID" value="NZ_BMPT01000016.1"/>
</dbReference>
<keyword evidence="4" id="KW-1185">Reference proteome</keyword>
<evidence type="ECO:0000313" key="3">
    <source>
        <dbReference type="EMBL" id="GGM36192.1"/>
    </source>
</evidence>
<proteinExistence type="inferred from homology"/>
<comment type="similarity">
    <text evidence="1">Belongs to the UPF0098 family.</text>
</comment>
<name>A0A8H9GKV4_9MICO</name>
<feature type="region of interest" description="Disordered" evidence="2">
    <location>
        <begin position="42"/>
        <end position="69"/>
    </location>
</feature>
<reference evidence="3" key="1">
    <citation type="journal article" date="2014" name="Int. J. Syst. Evol. Microbiol.">
        <title>Complete genome sequence of Corynebacterium casei LMG S-19264T (=DSM 44701T), isolated from a smear-ripened cheese.</title>
        <authorList>
            <consortium name="US DOE Joint Genome Institute (JGI-PGF)"/>
            <person name="Walter F."/>
            <person name="Albersmeier A."/>
            <person name="Kalinowski J."/>
            <person name="Ruckert C."/>
        </authorList>
    </citation>
    <scope>NUCLEOTIDE SEQUENCE</scope>
    <source>
        <strain evidence="3">JCM 3051</strain>
    </source>
</reference>
<dbReference type="Pfam" id="PF01161">
    <property type="entry name" value="PBP"/>
    <property type="match status" value="1"/>
</dbReference>
<dbReference type="EMBL" id="BMPT01000016">
    <property type="protein sequence ID" value="GGM36192.1"/>
    <property type="molecule type" value="Genomic_DNA"/>
</dbReference>
<dbReference type="NCBIfam" id="TIGR00481">
    <property type="entry name" value="YbhB/YbcL family Raf kinase inhibitor-like protein"/>
    <property type="match status" value="1"/>
</dbReference>
<dbReference type="PANTHER" id="PTHR30289:SF1">
    <property type="entry name" value="PEBP (PHOSPHATIDYLETHANOLAMINE-BINDING PROTEIN) FAMILY PROTEIN"/>
    <property type="match status" value="1"/>
</dbReference>
<reference evidence="3" key="2">
    <citation type="submission" date="2020-09" db="EMBL/GenBank/DDBJ databases">
        <authorList>
            <person name="Sun Q."/>
            <person name="Ohkuma M."/>
        </authorList>
    </citation>
    <scope>NUCLEOTIDE SEQUENCE</scope>
    <source>
        <strain evidence="3">JCM 3051</strain>
    </source>
</reference>
<evidence type="ECO:0000256" key="1">
    <source>
        <dbReference type="ARBA" id="ARBA00007120"/>
    </source>
</evidence>
<dbReference type="SUPFAM" id="SSF49777">
    <property type="entry name" value="PEBP-like"/>
    <property type="match status" value="1"/>
</dbReference>
<dbReference type="Proteomes" id="UP000655589">
    <property type="component" value="Unassembled WGS sequence"/>
</dbReference>
<organism evidence="3 4">
    <name type="scientific">Promicromonospora citrea</name>
    <dbReference type="NCBI Taxonomy" id="43677"/>
    <lineage>
        <taxon>Bacteria</taxon>
        <taxon>Bacillati</taxon>
        <taxon>Actinomycetota</taxon>
        <taxon>Actinomycetes</taxon>
        <taxon>Micrococcales</taxon>
        <taxon>Promicromonosporaceae</taxon>
        <taxon>Promicromonospora</taxon>
    </lineage>
</organism>
<dbReference type="CDD" id="cd00865">
    <property type="entry name" value="PEBP_bact_arch"/>
    <property type="match status" value="1"/>
</dbReference>
<dbReference type="InterPro" id="IPR036610">
    <property type="entry name" value="PEBP-like_sf"/>
</dbReference>
<dbReference type="InterPro" id="IPR005247">
    <property type="entry name" value="YbhB_YbcL/LppC-like"/>
</dbReference>
<accession>A0A8H9GKV4</accession>
<evidence type="ECO:0000256" key="2">
    <source>
        <dbReference type="SAM" id="MobiDB-lite"/>
    </source>
</evidence>
<dbReference type="InterPro" id="IPR008914">
    <property type="entry name" value="PEBP"/>
</dbReference>
<dbReference type="AlphaFoldDB" id="A0A8H9GKV4"/>
<protein>
    <submittedName>
        <fullName evidence="3">Phosphatidylethanolamine-binding protein</fullName>
    </submittedName>
</protein>